<dbReference type="GO" id="GO:0005576">
    <property type="term" value="C:extracellular region"/>
    <property type="evidence" value="ECO:0007669"/>
    <property type="project" value="UniProtKB-SubCell"/>
</dbReference>
<name>A0A9W4T6F3_9GLOM</name>
<evidence type="ECO:0000256" key="2">
    <source>
        <dbReference type="ARBA" id="ARBA00004613"/>
    </source>
</evidence>
<feature type="domain" description="Crinkler effector protein N-terminal" evidence="5">
    <location>
        <begin position="4"/>
        <end position="71"/>
    </location>
</feature>
<dbReference type="EMBL" id="CAMKVN010010681">
    <property type="protein sequence ID" value="CAI2194279.1"/>
    <property type="molecule type" value="Genomic_DNA"/>
</dbReference>
<keyword evidence="3" id="KW-0964">Secreted</keyword>
<sequence length="250" mass="28840">YTNIMLSCIILGEESAFSVDYNTSKTIGHLKGIIKEQAGLVDLAYKLKLWQVNIHESEKREIYEGINIKEKFEGSSNEVQQVSVSQSEFKLVCENHLLYVDKTSWLHDLFKDLYIYQHPPEIYVKSTVRKWNESDLPPIPVIRLDFSDLTSNEGSEMLRKELIQLLKSIGESYGITLKLDSVKGITKELIITLASHEENMYEKVVILIDEYDSPILNVFNTMKESLKIADENREILKGFFEIIKSSQQKI</sequence>
<feature type="non-terminal residue" evidence="6">
    <location>
        <position position="1"/>
    </location>
</feature>
<dbReference type="AlphaFoldDB" id="A0A9W4T6F3"/>
<dbReference type="InterPro" id="IPR045379">
    <property type="entry name" value="Crinkler_N"/>
</dbReference>
<dbReference type="InterPro" id="IPR018631">
    <property type="entry name" value="AAA-ATPase-like_dom"/>
</dbReference>
<accession>A0A9W4T6F3</accession>
<dbReference type="Pfam" id="PF09820">
    <property type="entry name" value="AAA-ATPase_like"/>
    <property type="match status" value="1"/>
</dbReference>
<evidence type="ECO:0000259" key="5">
    <source>
        <dbReference type="Pfam" id="PF20147"/>
    </source>
</evidence>
<feature type="domain" description="AAA-ATPase-like" evidence="4">
    <location>
        <begin position="108"/>
        <end position="249"/>
    </location>
</feature>
<evidence type="ECO:0000313" key="6">
    <source>
        <dbReference type="EMBL" id="CAI2194279.1"/>
    </source>
</evidence>
<evidence type="ECO:0000259" key="4">
    <source>
        <dbReference type="Pfam" id="PF09820"/>
    </source>
</evidence>
<evidence type="ECO:0000313" key="7">
    <source>
        <dbReference type="Proteomes" id="UP001153678"/>
    </source>
</evidence>
<organism evidence="6 7">
    <name type="scientific">Funneliformis geosporum</name>
    <dbReference type="NCBI Taxonomy" id="1117311"/>
    <lineage>
        <taxon>Eukaryota</taxon>
        <taxon>Fungi</taxon>
        <taxon>Fungi incertae sedis</taxon>
        <taxon>Mucoromycota</taxon>
        <taxon>Glomeromycotina</taxon>
        <taxon>Glomeromycetes</taxon>
        <taxon>Glomerales</taxon>
        <taxon>Glomeraceae</taxon>
        <taxon>Funneliformis</taxon>
    </lineage>
</organism>
<protein>
    <submittedName>
        <fullName evidence="6">8371_t:CDS:1</fullName>
    </submittedName>
</protein>
<dbReference type="OrthoDB" id="2404394at2759"/>
<comment type="subcellular location">
    <subcellularLocation>
        <location evidence="1">Host cell</location>
    </subcellularLocation>
    <subcellularLocation>
        <location evidence="2">Secreted</location>
    </subcellularLocation>
</comment>
<comment type="caution">
    <text evidence="6">The sequence shown here is derived from an EMBL/GenBank/DDBJ whole genome shotgun (WGS) entry which is preliminary data.</text>
</comment>
<dbReference type="Proteomes" id="UP001153678">
    <property type="component" value="Unassembled WGS sequence"/>
</dbReference>
<gene>
    <name evidence="6" type="ORF">FWILDA_LOCUS16496</name>
</gene>
<evidence type="ECO:0000256" key="3">
    <source>
        <dbReference type="ARBA" id="ARBA00022525"/>
    </source>
</evidence>
<evidence type="ECO:0000256" key="1">
    <source>
        <dbReference type="ARBA" id="ARBA00004340"/>
    </source>
</evidence>
<proteinExistence type="predicted"/>
<dbReference type="GO" id="GO:0043657">
    <property type="term" value="C:host cell"/>
    <property type="evidence" value="ECO:0007669"/>
    <property type="project" value="UniProtKB-SubCell"/>
</dbReference>
<keyword evidence="7" id="KW-1185">Reference proteome</keyword>
<dbReference type="Pfam" id="PF20147">
    <property type="entry name" value="Crinkler"/>
    <property type="match status" value="1"/>
</dbReference>
<reference evidence="6" key="1">
    <citation type="submission" date="2022-08" db="EMBL/GenBank/DDBJ databases">
        <authorList>
            <person name="Kallberg Y."/>
            <person name="Tangrot J."/>
            <person name="Rosling A."/>
        </authorList>
    </citation>
    <scope>NUCLEOTIDE SEQUENCE</scope>
    <source>
        <strain evidence="6">Wild A</strain>
    </source>
</reference>